<dbReference type="OrthoDB" id="5451816at2"/>
<gene>
    <name evidence="2" type="ordered locus">Desal_2761</name>
</gene>
<dbReference type="Proteomes" id="UP000002601">
    <property type="component" value="Chromosome"/>
</dbReference>
<evidence type="ECO:0000313" key="2">
    <source>
        <dbReference type="EMBL" id="ACS80814.1"/>
    </source>
</evidence>
<dbReference type="RefSeq" id="WP_015852630.1">
    <property type="nucleotide sequence ID" value="NC_012881.1"/>
</dbReference>
<sequence>MKLKKIAIVAAMEQEGQAICPAPRHERIGKFPILAGTNKDNVSYRCIVSGIGIARAAEAAKLLCAEKPDLILSIGVSGGLAAGLEAGALVAATSIHSDIAEFDSWFEGNDDARLRSELIPSCGEIQCGKLITANEAVLTPQDKLFMHERTGALAVDMESIAVAQTAQKAGIPFGCIRAISDDSKRGIPQESLAGVDESGKTQLGPILKAIMKRPSLIFELIPMGRDYSKALKGLEKILK</sequence>
<dbReference type="STRING" id="526222.Desal_2761"/>
<dbReference type="SUPFAM" id="SSF53167">
    <property type="entry name" value="Purine and uridine phosphorylases"/>
    <property type="match status" value="1"/>
</dbReference>
<evidence type="ECO:0000313" key="3">
    <source>
        <dbReference type="Proteomes" id="UP000002601"/>
    </source>
</evidence>
<proteinExistence type="predicted"/>
<organism evidence="2 3">
    <name type="scientific">Maridesulfovibrio salexigens (strain ATCC 14822 / DSM 2638 / NCIMB 8403 / VKM B-1763)</name>
    <name type="common">Desulfovibrio salexigens</name>
    <dbReference type="NCBI Taxonomy" id="526222"/>
    <lineage>
        <taxon>Bacteria</taxon>
        <taxon>Pseudomonadati</taxon>
        <taxon>Thermodesulfobacteriota</taxon>
        <taxon>Desulfovibrionia</taxon>
        <taxon>Desulfovibrionales</taxon>
        <taxon>Desulfovibrionaceae</taxon>
        <taxon>Maridesulfovibrio</taxon>
    </lineage>
</organism>
<dbReference type="InterPro" id="IPR000845">
    <property type="entry name" value="Nucleoside_phosphorylase_d"/>
</dbReference>
<dbReference type="PANTHER" id="PTHR46832:SF1">
    <property type="entry name" value="5'-METHYLTHIOADENOSINE_S-ADENOSYLHOMOCYSTEINE NUCLEOSIDASE"/>
    <property type="match status" value="1"/>
</dbReference>
<protein>
    <submittedName>
        <fullName evidence="2">Purine or other phosphorylase family 1</fullName>
    </submittedName>
</protein>
<dbReference type="eggNOG" id="COG0775">
    <property type="taxonomic scope" value="Bacteria"/>
</dbReference>
<dbReference type="KEGG" id="dsa:Desal_2761"/>
<keyword evidence="3" id="KW-1185">Reference proteome</keyword>
<feature type="domain" description="Nucleoside phosphorylase" evidence="1">
    <location>
        <begin position="5"/>
        <end position="197"/>
    </location>
</feature>
<dbReference type="EMBL" id="CP001649">
    <property type="protein sequence ID" value="ACS80814.1"/>
    <property type="molecule type" value="Genomic_DNA"/>
</dbReference>
<dbReference type="AlphaFoldDB" id="C6BZH7"/>
<dbReference type="CDD" id="cd17768">
    <property type="entry name" value="adenosylhopane_nucleosidase_HpnG-like"/>
    <property type="match status" value="1"/>
</dbReference>
<evidence type="ECO:0000259" key="1">
    <source>
        <dbReference type="Pfam" id="PF01048"/>
    </source>
</evidence>
<dbReference type="Gene3D" id="3.40.50.1580">
    <property type="entry name" value="Nucleoside phosphorylase domain"/>
    <property type="match status" value="1"/>
</dbReference>
<reference evidence="2 3" key="1">
    <citation type="submission" date="2009-06" db="EMBL/GenBank/DDBJ databases">
        <title>Complete sequence of Desulfovibrio salexigens DSM 2638.</title>
        <authorList>
            <consortium name="US DOE Joint Genome Institute"/>
            <person name="Lucas S."/>
            <person name="Copeland A."/>
            <person name="Lapidus A."/>
            <person name="Glavina del Rio T."/>
            <person name="Tice H."/>
            <person name="Bruce D."/>
            <person name="Goodwin L."/>
            <person name="Pitluck S."/>
            <person name="Munk A.C."/>
            <person name="Brettin T."/>
            <person name="Detter J.C."/>
            <person name="Han C."/>
            <person name="Tapia R."/>
            <person name="Larimer F."/>
            <person name="Land M."/>
            <person name="Hauser L."/>
            <person name="Kyrpides N."/>
            <person name="Anderson I."/>
            <person name="Wall J.D."/>
            <person name="Arkin A.P."/>
            <person name="Dehal P."/>
            <person name="Chivian D."/>
            <person name="Giles B."/>
            <person name="Hazen T.C."/>
        </authorList>
    </citation>
    <scope>NUCLEOTIDE SEQUENCE [LARGE SCALE GENOMIC DNA]</scope>
    <source>
        <strain evidence="3">ATCC 14822 / DSM 2638 / NCIMB 8403 / VKM B-1763</strain>
    </source>
</reference>
<name>C6BZH7_MARSD</name>
<dbReference type="GO" id="GO:0008930">
    <property type="term" value="F:methylthioadenosine nucleosidase activity"/>
    <property type="evidence" value="ECO:0007669"/>
    <property type="project" value="TreeGrafter"/>
</dbReference>
<dbReference type="GO" id="GO:0008782">
    <property type="term" value="F:adenosylhomocysteine nucleosidase activity"/>
    <property type="evidence" value="ECO:0007669"/>
    <property type="project" value="TreeGrafter"/>
</dbReference>
<dbReference type="HOGENOM" id="CLU_031248_4_2_7"/>
<dbReference type="Pfam" id="PF01048">
    <property type="entry name" value="PNP_UDP_1"/>
    <property type="match status" value="1"/>
</dbReference>
<dbReference type="PANTHER" id="PTHR46832">
    <property type="entry name" value="5'-METHYLTHIOADENOSINE/S-ADENOSYLHOMOCYSTEINE NUCLEOSIDASE"/>
    <property type="match status" value="1"/>
</dbReference>
<dbReference type="GO" id="GO:0019284">
    <property type="term" value="P:L-methionine salvage from S-adenosylmethionine"/>
    <property type="evidence" value="ECO:0007669"/>
    <property type="project" value="TreeGrafter"/>
</dbReference>
<dbReference type="InterPro" id="IPR035994">
    <property type="entry name" value="Nucleoside_phosphorylase_sf"/>
</dbReference>
<dbReference type="GO" id="GO:0005829">
    <property type="term" value="C:cytosol"/>
    <property type="evidence" value="ECO:0007669"/>
    <property type="project" value="TreeGrafter"/>
</dbReference>
<accession>C6BZH7</accession>
<dbReference type="GO" id="GO:0009116">
    <property type="term" value="P:nucleoside metabolic process"/>
    <property type="evidence" value="ECO:0007669"/>
    <property type="project" value="InterPro"/>
</dbReference>